<keyword evidence="1" id="KW-0812">Transmembrane</keyword>
<evidence type="ECO:0000313" key="3">
    <source>
        <dbReference type="Proteomes" id="UP001162480"/>
    </source>
</evidence>
<gene>
    <name evidence="2" type="ORF">OCTVUL_1B018663</name>
</gene>
<reference evidence="2" key="1">
    <citation type="submission" date="2023-08" db="EMBL/GenBank/DDBJ databases">
        <authorList>
            <person name="Alioto T."/>
            <person name="Alioto T."/>
            <person name="Gomez Garrido J."/>
        </authorList>
    </citation>
    <scope>NUCLEOTIDE SEQUENCE</scope>
</reference>
<feature type="transmembrane region" description="Helical" evidence="1">
    <location>
        <begin position="147"/>
        <end position="169"/>
    </location>
</feature>
<evidence type="ECO:0000313" key="2">
    <source>
        <dbReference type="EMBL" id="CAI9717725.1"/>
    </source>
</evidence>
<dbReference type="AlphaFoldDB" id="A0AA36EZB5"/>
<name>A0AA36EZB5_OCTVU</name>
<keyword evidence="1" id="KW-1133">Transmembrane helix</keyword>
<keyword evidence="1" id="KW-0472">Membrane</keyword>
<evidence type="ECO:0000256" key="1">
    <source>
        <dbReference type="SAM" id="Phobius"/>
    </source>
</evidence>
<organism evidence="2 3">
    <name type="scientific">Octopus vulgaris</name>
    <name type="common">Common octopus</name>
    <dbReference type="NCBI Taxonomy" id="6645"/>
    <lineage>
        <taxon>Eukaryota</taxon>
        <taxon>Metazoa</taxon>
        <taxon>Spiralia</taxon>
        <taxon>Lophotrochozoa</taxon>
        <taxon>Mollusca</taxon>
        <taxon>Cephalopoda</taxon>
        <taxon>Coleoidea</taxon>
        <taxon>Octopodiformes</taxon>
        <taxon>Octopoda</taxon>
        <taxon>Incirrata</taxon>
        <taxon>Octopodidae</taxon>
        <taxon>Octopus</taxon>
    </lineage>
</organism>
<keyword evidence="3" id="KW-1185">Reference proteome</keyword>
<sequence>MDKPSMHRDAVSRLATFNSVLVSWGSVGGEVCDCGAGEDDDAASKASVSVGVAGVVGATGVTEATGVVAVVGVAAVTDVDDVAGVTVVTRVTVDAGVGEFPSFIGFALLVDDNAVVARVGAAFVTVRCWFGCRCGFWGSGVESIRLFYCRFLVVVVAAATAVSFASVAADTIS</sequence>
<proteinExistence type="predicted"/>
<dbReference type="EMBL" id="OX597815">
    <property type="protein sequence ID" value="CAI9717725.1"/>
    <property type="molecule type" value="Genomic_DNA"/>
</dbReference>
<protein>
    <submittedName>
        <fullName evidence="2">Uncharacterized protein</fullName>
    </submittedName>
</protein>
<accession>A0AA36EZB5</accession>
<dbReference type="Proteomes" id="UP001162480">
    <property type="component" value="Chromosome 2"/>
</dbReference>